<keyword evidence="3 5" id="KW-0863">Zinc-finger</keyword>
<evidence type="ECO:0000256" key="1">
    <source>
        <dbReference type="ARBA" id="ARBA00022723"/>
    </source>
</evidence>
<dbReference type="Gene3D" id="1.20.120.1350">
    <property type="entry name" value="Pneumovirus matrix protein 2 (M2), zinc-binding domain"/>
    <property type="match status" value="1"/>
</dbReference>
<evidence type="ECO:0000313" key="8">
    <source>
        <dbReference type="Proteomes" id="UP000717585"/>
    </source>
</evidence>
<comment type="caution">
    <text evidence="7">The sequence shown here is derived from an EMBL/GenBank/DDBJ whole genome shotgun (WGS) entry which is preliminary data.</text>
</comment>
<dbReference type="InterPro" id="IPR000571">
    <property type="entry name" value="Znf_CCCH"/>
</dbReference>
<dbReference type="PROSITE" id="PS50103">
    <property type="entry name" value="ZF_C3H1"/>
    <property type="match status" value="3"/>
</dbReference>
<protein>
    <submittedName>
        <fullName evidence="7">Zinc finger C-x8-C-x5-C-x3-H type (And similar)</fullName>
    </submittedName>
</protein>
<name>A0A8J6E446_9EUKA</name>
<dbReference type="GO" id="GO:0045892">
    <property type="term" value="P:negative regulation of DNA-templated transcription"/>
    <property type="evidence" value="ECO:0007669"/>
    <property type="project" value="InterPro"/>
</dbReference>
<feature type="domain" description="C3H1-type" evidence="6">
    <location>
        <begin position="103"/>
        <end position="130"/>
    </location>
</feature>
<proteinExistence type="predicted"/>
<keyword evidence="2" id="KW-0677">Repeat</keyword>
<dbReference type="PANTHER" id="PTHR13119">
    <property type="entry name" value="ZINC FINGER CCCH DOMAIN-CONTAINING PROTEI"/>
    <property type="match status" value="1"/>
</dbReference>
<feature type="zinc finger region" description="C3H1-type" evidence="5">
    <location>
        <begin position="162"/>
        <end position="186"/>
    </location>
</feature>
<dbReference type="GO" id="GO:0008270">
    <property type="term" value="F:zinc ion binding"/>
    <property type="evidence" value="ECO:0007669"/>
    <property type="project" value="UniProtKB-KW"/>
</dbReference>
<organism evidence="7 8">
    <name type="scientific">Carpediemonas membranifera</name>
    <dbReference type="NCBI Taxonomy" id="201153"/>
    <lineage>
        <taxon>Eukaryota</taxon>
        <taxon>Metamonada</taxon>
        <taxon>Carpediemonas-like organisms</taxon>
        <taxon>Carpediemonas</taxon>
    </lineage>
</organism>
<dbReference type="GO" id="GO:0005634">
    <property type="term" value="C:nucleus"/>
    <property type="evidence" value="ECO:0007669"/>
    <property type="project" value="TreeGrafter"/>
</dbReference>
<sequence length="203" mass="23399">MSLADQLYVAIERRSRDRKYDYIYHGRDVRVTTLPFERMPLPTNRTRFPVGFSQKIGQEDDANKILIPRKVPETEFVGVEDRRARHQLRSFSNVNGVLGVNTGRDKIVCRFYMMGKCRMGERCPFYHPPKVEKKKEICKFFLGGRCQKGDACPFSHDLKSVPCRHFFIGGTCQYGDAACRFSHGPLTDDMRAQLEVMKASHKG</sequence>
<dbReference type="Gene3D" id="2.30.30.1190">
    <property type="match status" value="1"/>
</dbReference>
<dbReference type="Proteomes" id="UP000717585">
    <property type="component" value="Unassembled WGS sequence"/>
</dbReference>
<evidence type="ECO:0000256" key="2">
    <source>
        <dbReference type="ARBA" id="ARBA00022737"/>
    </source>
</evidence>
<gene>
    <name evidence="7" type="ORF">J8273_1776</name>
</gene>
<dbReference type="EMBL" id="JAHDYR010000005">
    <property type="protein sequence ID" value="KAG9396758.1"/>
    <property type="molecule type" value="Genomic_DNA"/>
</dbReference>
<dbReference type="SUPFAM" id="SSF90229">
    <property type="entry name" value="CCCH zinc finger"/>
    <property type="match status" value="3"/>
</dbReference>
<reference evidence="7" key="1">
    <citation type="submission" date="2021-05" db="EMBL/GenBank/DDBJ databases">
        <title>A free-living protist that lacks canonical eukaryotic 1 DNA replication and segregation systems.</title>
        <authorList>
            <person name="Salas-Leiva D.E."/>
            <person name="Tromer E.C."/>
            <person name="Curtis B.A."/>
            <person name="Jerlstrom-Hultqvist J."/>
            <person name="Kolisko M."/>
            <person name="Yi Z."/>
            <person name="Salas-Leiva J.S."/>
            <person name="Gallot-Lavallee L."/>
            <person name="Kops G.J.P.L."/>
            <person name="Archibald J.M."/>
            <person name="Simpson A.G.B."/>
            <person name="Roger A.J."/>
        </authorList>
    </citation>
    <scope>NUCLEOTIDE SEQUENCE</scope>
    <source>
        <strain evidence="7">BICM</strain>
    </source>
</reference>
<evidence type="ECO:0000256" key="4">
    <source>
        <dbReference type="ARBA" id="ARBA00022833"/>
    </source>
</evidence>
<accession>A0A8J6E446</accession>
<keyword evidence="4 5" id="KW-0862">Zinc</keyword>
<feature type="zinc finger region" description="C3H1-type" evidence="5">
    <location>
        <begin position="103"/>
        <end position="130"/>
    </location>
</feature>
<feature type="domain" description="C3H1-type" evidence="6">
    <location>
        <begin position="132"/>
        <end position="159"/>
    </location>
</feature>
<dbReference type="Gene3D" id="4.10.1000.10">
    <property type="entry name" value="Zinc finger, CCCH-type"/>
    <property type="match status" value="1"/>
</dbReference>
<dbReference type="Pfam" id="PF00642">
    <property type="entry name" value="zf-CCCH"/>
    <property type="match status" value="3"/>
</dbReference>
<evidence type="ECO:0000259" key="6">
    <source>
        <dbReference type="PROSITE" id="PS50103"/>
    </source>
</evidence>
<feature type="zinc finger region" description="C3H1-type" evidence="5">
    <location>
        <begin position="132"/>
        <end position="159"/>
    </location>
</feature>
<dbReference type="InterPro" id="IPR045124">
    <property type="entry name" value="Su(sable)-like"/>
</dbReference>
<keyword evidence="1 5" id="KW-0479">Metal-binding</keyword>
<evidence type="ECO:0000256" key="5">
    <source>
        <dbReference type="PROSITE-ProRule" id="PRU00723"/>
    </source>
</evidence>
<evidence type="ECO:0000256" key="3">
    <source>
        <dbReference type="ARBA" id="ARBA00022771"/>
    </source>
</evidence>
<keyword evidence="8" id="KW-1185">Reference proteome</keyword>
<dbReference type="GO" id="GO:0003723">
    <property type="term" value="F:RNA binding"/>
    <property type="evidence" value="ECO:0007669"/>
    <property type="project" value="InterPro"/>
</dbReference>
<evidence type="ECO:0000313" key="7">
    <source>
        <dbReference type="EMBL" id="KAG9396758.1"/>
    </source>
</evidence>
<dbReference type="SMART" id="SM00356">
    <property type="entry name" value="ZnF_C3H1"/>
    <property type="match status" value="3"/>
</dbReference>
<dbReference type="AlphaFoldDB" id="A0A8J6E446"/>
<feature type="domain" description="C3H1-type" evidence="6">
    <location>
        <begin position="162"/>
        <end position="186"/>
    </location>
</feature>
<dbReference type="PANTHER" id="PTHR13119:SF12">
    <property type="entry name" value="PROTEIN SUPPRESSOR OF SABLE"/>
    <property type="match status" value="1"/>
</dbReference>
<dbReference type="OrthoDB" id="411372at2759"/>
<dbReference type="InterPro" id="IPR036855">
    <property type="entry name" value="Znf_CCCH_sf"/>
</dbReference>